<keyword evidence="2" id="KW-1185">Reference proteome</keyword>
<evidence type="ECO:0000313" key="2">
    <source>
        <dbReference type="Proteomes" id="UP000823775"/>
    </source>
</evidence>
<dbReference type="EMBL" id="JACEIK010001859">
    <property type="protein sequence ID" value="MCD7472670.1"/>
    <property type="molecule type" value="Genomic_DNA"/>
</dbReference>
<dbReference type="Proteomes" id="UP000823775">
    <property type="component" value="Unassembled WGS sequence"/>
</dbReference>
<protein>
    <submittedName>
        <fullName evidence="1">Uncharacterized protein</fullName>
    </submittedName>
</protein>
<accession>A0ABS8TMA7</accession>
<proteinExistence type="predicted"/>
<organism evidence="1 2">
    <name type="scientific">Datura stramonium</name>
    <name type="common">Jimsonweed</name>
    <name type="synonym">Common thornapple</name>
    <dbReference type="NCBI Taxonomy" id="4076"/>
    <lineage>
        <taxon>Eukaryota</taxon>
        <taxon>Viridiplantae</taxon>
        <taxon>Streptophyta</taxon>
        <taxon>Embryophyta</taxon>
        <taxon>Tracheophyta</taxon>
        <taxon>Spermatophyta</taxon>
        <taxon>Magnoliopsida</taxon>
        <taxon>eudicotyledons</taxon>
        <taxon>Gunneridae</taxon>
        <taxon>Pentapetalae</taxon>
        <taxon>asterids</taxon>
        <taxon>lamiids</taxon>
        <taxon>Solanales</taxon>
        <taxon>Solanaceae</taxon>
        <taxon>Solanoideae</taxon>
        <taxon>Datureae</taxon>
        <taxon>Datura</taxon>
    </lineage>
</organism>
<comment type="caution">
    <text evidence="1">The sequence shown here is derived from an EMBL/GenBank/DDBJ whole genome shotgun (WGS) entry which is preliminary data.</text>
</comment>
<evidence type="ECO:0000313" key="1">
    <source>
        <dbReference type="EMBL" id="MCD7472670.1"/>
    </source>
</evidence>
<sequence length="54" mass="6239">TTKPNIKCIVEYIEEEPVVIWTQNAHYIKADGESYQMRLQSMTPASALIKKSQR</sequence>
<name>A0ABS8TMA7_DATST</name>
<gene>
    <name evidence="1" type="ORF">HAX54_013971</name>
</gene>
<reference evidence="1 2" key="1">
    <citation type="journal article" date="2021" name="BMC Genomics">
        <title>Datura genome reveals duplications of psychoactive alkaloid biosynthetic genes and high mutation rate following tissue culture.</title>
        <authorList>
            <person name="Rajewski A."/>
            <person name="Carter-House D."/>
            <person name="Stajich J."/>
            <person name="Litt A."/>
        </authorList>
    </citation>
    <scope>NUCLEOTIDE SEQUENCE [LARGE SCALE GENOMIC DNA]</scope>
    <source>
        <strain evidence="1">AR-01</strain>
    </source>
</reference>
<feature type="non-terminal residue" evidence="1">
    <location>
        <position position="1"/>
    </location>
</feature>